<protein>
    <submittedName>
        <fullName evidence="2">Uncharacterized protein</fullName>
    </submittedName>
</protein>
<evidence type="ECO:0000256" key="1">
    <source>
        <dbReference type="SAM" id="MobiDB-lite"/>
    </source>
</evidence>
<evidence type="ECO:0000313" key="3">
    <source>
        <dbReference type="Proteomes" id="UP000001542"/>
    </source>
</evidence>
<dbReference type="Proteomes" id="UP000001542">
    <property type="component" value="Unassembled WGS sequence"/>
</dbReference>
<dbReference type="RefSeq" id="XP_001307234.1">
    <property type="nucleotide sequence ID" value="XM_001307233.1"/>
</dbReference>
<proteinExistence type="predicted"/>
<dbReference type="VEuPathDB" id="TrichDB:TVAG_167860"/>
<dbReference type="OrthoDB" id="10434673at2759"/>
<dbReference type="KEGG" id="tva:4752025"/>
<name>A2FLC3_TRIV3</name>
<keyword evidence="3" id="KW-1185">Reference proteome</keyword>
<evidence type="ECO:0000313" key="2">
    <source>
        <dbReference type="EMBL" id="EAX94304.1"/>
    </source>
</evidence>
<reference evidence="2" key="1">
    <citation type="submission" date="2006-10" db="EMBL/GenBank/DDBJ databases">
        <authorList>
            <person name="Amadeo P."/>
            <person name="Zhao Q."/>
            <person name="Wortman J."/>
            <person name="Fraser-Liggett C."/>
            <person name="Carlton J."/>
        </authorList>
    </citation>
    <scope>NUCLEOTIDE SEQUENCE</scope>
    <source>
        <strain evidence="2">G3</strain>
    </source>
</reference>
<feature type="region of interest" description="Disordered" evidence="1">
    <location>
        <begin position="1"/>
        <end position="22"/>
    </location>
</feature>
<dbReference type="InParanoid" id="A2FLC3"/>
<feature type="compositionally biased region" description="Polar residues" evidence="1">
    <location>
        <begin position="1"/>
        <end position="17"/>
    </location>
</feature>
<gene>
    <name evidence="2" type="ORF">TVAG_167860</name>
</gene>
<reference evidence="2" key="2">
    <citation type="journal article" date="2007" name="Science">
        <title>Draft genome sequence of the sexually transmitted pathogen Trichomonas vaginalis.</title>
        <authorList>
            <person name="Carlton J.M."/>
            <person name="Hirt R.P."/>
            <person name="Silva J.C."/>
            <person name="Delcher A.L."/>
            <person name="Schatz M."/>
            <person name="Zhao Q."/>
            <person name="Wortman J.R."/>
            <person name="Bidwell S.L."/>
            <person name="Alsmark U.C.M."/>
            <person name="Besteiro S."/>
            <person name="Sicheritz-Ponten T."/>
            <person name="Noel C.J."/>
            <person name="Dacks J.B."/>
            <person name="Foster P.G."/>
            <person name="Simillion C."/>
            <person name="Van de Peer Y."/>
            <person name="Miranda-Saavedra D."/>
            <person name="Barton G.J."/>
            <person name="Westrop G.D."/>
            <person name="Mueller S."/>
            <person name="Dessi D."/>
            <person name="Fiori P.L."/>
            <person name="Ren Q."/>
            <person name="Paulsen I."/>
            <person name="Zhang H."/>
            <person name="Bastida-Corcuera F.D."/>
            <person name="Simoes-Barbosa A."/>
            <person name="Brown M.T."/>
            <person name="Hayes R.D."/>
            <person name="Mukherjee M."/>
            <person name="Okumura C.Y."/>
            <person name="Schneider R."/>
            <person name="Smith A.J."/>
            <person name="Vanacova S."/>
            <person name="Villalvazo M."/>
            <person name="Haas B.J."/>
            <person name="Pertea M."/>
            <person name="Feldblyum T.V."/>
            <person name="Utterback T.R."/>
            <person name="Shu C.L."/>
            <person name="Osoegawa K."/>
            <person name="de Jong P.J."/>
            <person name="Hrdy I."/>
            <person name="Horvathova L."/>
            <person name="Zubacova Z."/>
            <person name="Dolezal P."/>
            <person name="Malik S.B."/>
            <person name="Logsdon J.M. Jr."/>
            <person name="Henze K."/>
            <person name="Gupta A."/>
            <person name="Wang C.C."/>
            <person name="Dunne R.L."/>
            <person name="Upcroft J.A."/>
            <person name="Upcroft P."/>
            <person name="White O."/>
            <person name="Salzberg S.L."/>
            <person name="Tang P."/>
            <person name="Chiu C.-H."/>
            <person name="Lee Y.-S."/>
            <person name="Embley T.M."/>
            <person name="Coombs G.H."/>
            <person name="Mottram J.C."/>
            <person name="Tachezy J."/>
            <person name="Fraser-Liggett C.M."/>
            <person name="Johnson P.J."/>
        </authorList>
    </citation>
    <scope>NUCLEOTIDE SEQUENCE [LARGE SCALE GENOMIC DNA]</scope>
    <source>
        <strain evidence="2">G3</strain>
    </source>
</reference>
<dbReference type="EMBL" id="DS113865">
    <property type="protein sequence ID" value="EAX94304.1"/>
    <property type="molecule type" value="Genomic_DNA"/>
</dbReference>
<dbReference type="AlphaFoldDB" id="A2FLC3"/>
<accession>A2FLC3</accession>
<sequence length="132" mass="15034">MINNSGVAASENNQNSPKAGEEELKPIASLSFPFKTFEYHTVREILIPFDKKLCNNAKFMTPLEAMMYIRDHCHRNGINFKRSIALKFANLCQVYDQVHGSYICMDSLSHTVLNQAFTKVSRLASTKVLKYL</sequence>
<organism evidence="2 3">
    <name type="scientific">Trichomonas vaginalis (strain ATCC PRA-98 / G3)</name>
    <dbReference type="NCBI Taxonomy" id="412133"/>
    <lineage>
        <taxon>Eukaryota</taxon>
        <taxon>Metamonada</taxon>
        <taxon>Parabasalia</taxon>
        <taxon>Trichomonadida</taxon>
        <taxon>Trichomonadidae</taxon>
        <taxon>Trichomonas</taxon>
    </lineage>
</organism>
<dbReference type="VEuPathDB" id="TrichDB:TVAGG3_0717540"/>